<name>A0ACC3NRA2_9PEZI</name>
<protein>
    <submittedName>
        <fullName evidence="1">Uncharacterized protein</fullName>
    </submittedName>
</protein>
<evidence type="ECO:0000313" key="1">
    <source>
        <dbReference type="EMBL" id="KAK3721778.1"/>
    </source>
</evidence>
<dbReference type="Proteomes" id="UP001281147">
    <property type="component" value="Unassembled WGS sequence"/>
</dbReference>
<reference evidence="1" key="1">
    <citation type="submission" date="2023-07" db="EMBL/GenBank/DDBJ databases">
        <title>Black Yeasts Isolated from many extreme environments.</title>
        <authorList>
            <person name="Coleine C."/>
            <person name="Stajich J.E."/>
            <person name="Selbmann L."/>
        </authorList>
    </citation>
    <scope>NUCLEOTIDE SEQUENCE</scope>
    <source>
        <strain evidence="1">CCFEE 5714</strain>
    </source>
</reference>
<sequence length="389" mass="42038">MEGYTALATEKTWYQHLTIDLIIHILNRSIFHPYIAWLIPLCLRAVATQYDAPEFIAACVWASLVTLWKVFDIVNKRIAYGVPREVDWDEEVVVITGGANGLGKILAEMYGMRGASVAVLDIHKPEKESEGLAGVRFYACDVGDAAAVEEAKNEIEKDVCSNLYQSQQQYSAPRLTLGTPTILINNAGIVNGKPLLKLSDADLQRNFNVNILSHFNTIRTFLPGMLASEAGGTLVTVASVLGKLGASNLSDYTAAKAGLIAMHNSLRAESASVTAAEGAESIRTILVTPGQLNTNLFAGVQTPSSFFGPVVEPVELAREIVRMIDAGESGEISMPSYARWIEWLHVLPVSLQKIVRRLAGMDRAMEGFASPGAASSDSTANEPSEEKTA</sequence>
<gene>
    <name evidence="1" type="ORF">LTR37_002943</name>
</gene>
<accession>A0ACC3NRA2</accession>
<comment type="caution">
    <text evidence="1">The sequence shown here is derived from an EMBL/GenBank/DDBJ whole genome shotgun (WGS) entry which is preliminary data.</text>
</comment>
<keyword evidence="2" id="KW-1185">Reference proteome</keyword>
<evidence type="ECO:0000313" key="2">
    <source>
        <dbReference type="Proteomes" id="UP001281147"/>
    </source>
</evidence>
<proteinExistence type="predicted"/>
<dbReference type="EMBL" id="JAUTXU010000016">
    <property type="protein sequence ID" value="KAK3721778.1"/>
    <property type="molecule type" value="Genomic_DNA"/>
</dbReference>
<organism evidence="1 2">
    <name type="scientific">Vermiconidia calcicola</name>
    <dbReference type="NCBI Taxonomy" id="1690605"/>
    <lineage>
        <taxon>Eukaryota</taxon>
        <taxon>Fungi</taxon>
        <taxon>Dikarya</taxon>
        <taxon>Ascomycota</taxon>
        <taxon>Pezizomycotina</taxon>
        <taxon>Dothideomycetes</taxon>
        <taxon>Dothideomycetidae</taxon>
        <taxon>Mycosphaerellales</taxon>
        <taxon>Extremaceae</taxon>
        <taxon>Vermiconidia</taxon>
    </lineage>
</organism>